<dbReference type="SUPFAM" id="SSF48371">
    <property type="entry name" value="ARM repeat"/>
    <property type="match status" value="1"/>
</dbReference>
<name>I6ZUT2_ENCRO</name>
<dbReference type="GO" id="GO:0000793">
    <property type="term" value="C:condensed chromosome"/>
    <property type="evidence" value="ECO:0007669"/>
    <property type="project" value="TreeGrafter"/>
</dbReference>
<dbReference type="InterPro" id="IPR027165">
    <property type="entry name" value="CND3"/>
</dbReference>
<gene>
    <name evidence="1" type="ordered locus">EROM_080560</name>
</gene>
<dbReference type="Proteomes" id="UP000010094">
    <property type="component" value="Chromosome VIII"/>
</dbReference>
<protein>
    <submittedName>
        <fullName evidence="1">Chromosome condensation condensin complex subunit G</fullName>
    </submittedName>
</protein>
<dbReference type="AlphaFoldDB" id="I6ZUT2"/>
<dbReference type="HOGENOM" id="CLU_023055_0_0_1"/>
<dbReference type="PANTHER" id="PTHR14418:SF5">
    <property type="entry name" value="CONDENSIN COMPLEX SUBUNIT 3"/>
    <property type="match status" value="1"/>
</dbReference>
<dbReference type="GO" id="GO:0000796">
    <property type="term" value="C:condensin complex"/>
    <property type="evidence" value="ECO:0007669"/>
    <property type="project" value="InterPro"/>
</dbReference>
<reference evidence="1 2" key="1">
    <citation type="journal article" date="2012" name="Proc. Natl. Acad. Sci. U.S.A.">
        <title>Gain and loss of multiple functionally related, horizontally transferred genes in the reduced genomes of two microsporidian parasites.</title>
        <authorList>
            <person name="Pombert J.-F."/>
            <person name="Selman M."/>
            <person name="Burki F."/>
            <person name="Bardell F.T."/>
            <person name="Farinelli L."/>
            <person name="Solter L.F."/>
            <person name="Whitman D.W."/>
            <person name="Weiss L.M."/>
            <person name="Corradi N."/>
            <person name="Keeling P.J."/>
        </authorList>
    </citation>
    <scope>NUCLEOTIDE SEQUENCE [LARGE SCALE GENOMIC DNA]</scope>
    <source>
        <strain evidence="1 2">SJ-2008</strain>
    </source>
</reference>
<dbReference type="VEuPathDB" id="MicrosporidiaDB:EROM_080560"/>
<evidence type="ECO:0000313" key="1">
    <source>
        <dbReference type="EMBL" id="AFN83476.1"/>
    </source>
</evidence>
<dbReference type="InterPro" id="IPR011989">
    <property type="entry name" value="ARM-like"/>
</dbReference>
<dbReference type="InterPro" id="IPR016024">
    <property type="entry name" value="ARM-type_fold"/>
</dbReference>
<evidence type="ECO:0000313" key="2">
    <source>
        <dbReference type="Proteomes" id="UP000010094"/>
    </source>
</evidence>
<dbReference type="Gene3D" id="1.25.10.10">
    <property type="entry name" value="Leucine-rich Repeat Variant"/>
    <property type="match status" value="1"/>
</dbReference>
<sequence>MSVAETYSLERMQLMFNEIQLCDTKKYSESLKEVIEMLIGQDLFEEFCRILNVVLTCRKPNIPSRISNFLRRIFEDLVDMPKGAEFVFKVLFYLVKLTESKVVKIRKNSLCILKLAMDVVQPESIDEGVLGKISERLFDKEKSVRKEALRLLSGYQEMGLNRNVKVVNLFKDIVRYDPNDEVRTLALSLISVNQSTYGCIVERCMDINGAIRKMFYEHCLPGIDLKNLSQDKRILLMEKAVLEREFDAKGLLVDSIVSAYRLPSELRPMCASFYSRSSQKYLETLLKGIFERVGYEKEFEYLLSNPSEENTFLSRIELSYIEELFGRDDLGLPSLESFVSVMYQSCLSVVESLDAPERGAQVEIMKNLFRIARFYDFFNETSRKYILSTVYKLLAKNSVEEVVEEAMQMASLVCDDDLNNFIGSIIKKNAKASPRVCLMVCKQVMKHIRPLGRLHEAIVEEIVLPNLGLQETAAEILEVGFHYILTKPHHAITQSLIQNIEIDSKVFEMCVDLALCSDDPELLSHVLRYLEKELECRESEGIIIPGSKIVLSQLEIPKSLRDRLIGFALERYYYTQDDHLKQYCSILFFELFSEDSTPLISVFCEVLETLVCSQKIFIDQSLYWIGNSKYPNGSQLLFYKICVYLAGGYGTDQTKKALLKVLERIEVLRCWDPDITKKILFCCTLMAKKLGGKFNTSEVMGRIMEIDDGVPISKKDLCDVKKDLES</sequence>
<dbReference type="PANTHER" id="PTHR14418">
    <property type="entry name" value="CONDENSIN COMPLEX SUBUNIT 3-RELATED"/>
    <property type="match status" value="1"/>
</dbReference>
<dbReference type="RefSeq" id="XP_009264973.1">
    <property type="nucleotide sequence ID" value="XM_009266698.1"/>
</dbReference>
<proteinExistence type="predicted"/>
<dbReference type="GeneID" id="20521792"/>
<dbReference type="KEGG" id="ero:EROM_080560"/>
<dbReference type="EMBL" id="CP003525">
    <property type="protein sequence ID" value="AFN83476.1"/>
    <property type="molecule type" value="Genomic_DNA"/>
</dbReference>
<keyword evidence="2" id="KW-1185">Reference proteome</keyword>
<accession>I6ZUT2</accession>
<organism evidence="1 2">
    <name type="scientific">Encephalitozoon romaleae (strain SJ-2008)</name>
    <name type="common">Microsporidian parasite</name>
    <dbReference type="NCBI Taxonomy" id="1178016"/>
    <lineage>
        <taxon>Eukaryota</taxon>
        <taxon>Fungi</taxon>
        <taxon>Fungi incertae sedis</taxon>
        <taxon>Microsporidia</taxon>
        <taxon>Unikaryonidae</taxon>
        <taxon>Encephalitozoon</taxon>
    </lineage>
</organism>
<dbReference type="OrthoDB" id="27187at2759"/>
<dbReference type="GO" id="GO:0007076">
    <property type="term" value="P:mitotic chromosome condensation"/>
    <property type="evidence" value="ECO:0007669"/>
    <property type="project" value="InterPro"/>
</dbReference>